<dbReference type="InterPro" id="IPR011701">
    <property type="entry name" value="MFS"/>
</dbReference>
<sequence>MNKKYVYLLSLAHLSNDITGGALPAILPFFVAAYGLDYSAAAGLIFASSFLASVIQPAFGWLADKKSRSWYMSLGILMSGVFLGLSGLFQNYWVIFALITISGIGSAIFHPEATRMVNKVSGTKRGTALSIFSVGGNGGFAVGPVVAVAVITAFGIKGITVFGFIAIVMAFILMWLVPKMKNEIVRAEVSEKAAMHLSEHKEPVHDNDWNAFAHLTLVIVCSSIVSCGLRSFIPLYWVDVLGLSAAAAGSALTLLFSLGVVMTLIGGLMADRFGYLKIVRMSYVLLAPIVGLLSLTTNHVTAYILMIPMGLAMFSPFSSVVVLGQSYLSRNIGFASGVTMGLSVSIGGIMVPLIGKFADSYGLVATMQLLTSIAVVAALASFFLPNPDDK</sequence>
<feature type="transmembrane region" description="Helical" evidence="1">
    <location>
        <begin position="211"/>
        <end position="233"/>
    </location>
</feature>
<dbReference type="GO" id="GO:0022857">
    <property type="term" value="F:transmembrane transporter activity"/>
    <property type="evidence" value="ECO:0007669"/>
    <property type="project" value="InterPro"/>
</dbReference>
<organism evidence="3">
    <name type="scientific">bioreactor metagenome</name>
    <dbReference type="NCBI Taxonomy" id="1076179"/>
    <lineage>
        <taxon>unclassified sequences</taxon>
        <taxon>metagenomes</taxon>
        <taxon>ecological metagenomes</taxon>
    </lineage>
</organism>
<gene>
    <name evidence="3" type="primary">fsr_5</name>
    <name evidence="3" type="ORF">SDC9_31973</name>
</gene>
<feature type="transmembrane region" description="Helical" evidence="1">
    <location>
        <begin position="92"/>
        <end position="109"/>
    </location>
</feature>
<dbReference type="Gene3D" id="1.20.1250.20">
    <property type="entry name" value="MFS general substrate transporter like domains"/>
    <property type="match status" value="2"/>
</dbReference>
<name>A0A644V470_9ZZZZ</name>
<dbReference type="InterPro" id="IPR036259">
    <property type="entry name" value="MFS_trans_sf"/>
</dbReference>
<feature type="domain" description="Major facilitator superfamily (MFS) profile" evidence="2">
    <location>
        <begin position="5"/>
        <end position="389"/>
    </location>
</feature>
<dbReference type="PANTHER" id="PTHR43129">
    <property type="entry name" value="FOSMIDOMYCIN RESISTANCE PROTEIN"/>
    <property type="match status" value="1"/>
</dbReference>
<comment type="caution">
    <text evidence="3">The sequence shown here is derived from an EMBL/GenBank/DDBJ whole genome shotgun (WGS) entry which is preliminary data.</text>
</comment>
<dbReference type="Pfam" id="PF07690">
    <property type="entry name" value="MFS_1"/>
    <property type="match status" value="1"/>
</dbReference>
<keyword evidence="1" id="KW-0812">Transmembrane</keyword>
<accession>A0A644V470</accession>
<feature type="transmembrane region" description="Helical" evidence="1">
    <location>
        <begin position="40"/>
        <end position="62"/>
    </location>
</feature>
<dbReference type="PROSITE" id="PS50850">
    <property type="entry name" value="MFS"/>
    <property type="match status" value="1"/>
</dbReference>
<dbReference type="SUPFAM" id="SSF103473">
    <property type="entry name" value="MFS general substrate transporter"/>
    <property type="match status" value="1"/>
</dbReference>
<reference evidence="3" key="1">
    <citation type="submission" date="2019-08" db="EMBL/GenBank/DDBJ databases">
        <authorList>
            <person name="Kucharzyk K."/>
            <person name="Murdoch R.W."/>
            <person name="Higgins S."/>
            <person name="Loffler F."/>
        </authorList>
    </citation>
    <scope>NUCLEOTIDE SEQUENCE</scope>
</reference>
<proteinExistence type="predicted"/>
<feature type="transmembrane region" description="Helical" evidence="1">
    <location>
        <begin position="361"/>
        <end position="384"/>
    </location>
</feature>
<feature type="transmembrane region" description="Helical" evidence="1">
    <location>
        <begin position="334"/>
        <end position="355"/>
    </location>
</feature>
<feature type="transmembrane region" description="Helical" evidence="1">
    <location>
        <begin position="69"/>
        <end position="86"/>
    </location>
</feature>
<dbReference type="CDD" id="cd17478">
    <property type="entry name" value="MFS_FsR"/>
    <property type="match status" value="1"/>
</dbReference>
<keyword evidence="1" id="KW-0472">Membrane</keyword>
<dbReference type="InterPro" id="IPR020846">
    <property type="entry name" value="MFS_dom"/>
</dbReference>
<evidence type="ECO:0000259" key="2">
    <source>
        <dbReference type="PROSITE" id="PS50850"/>
    </source>
</evidence>
<feature type="transmembrane region" description="Helical" evidence="1">
    <location>
        <begin position="159"/>
        <end position="177"/>
    </location>
</feature>
<feature type="transmembrane region" description="Helical" evidence="1">
    <location>
        <begin position="278"/>
        <end position="296"/>
    </location>
</feature>
<dbReference type="AlphaFoldDB" id="A0A644V470"/>
<protein>
    <submittedName>
        <fullName evidence="3">Fosmidomycin resistance protein</fullName>
    </submittedName>
</protein>
<keyword evidence="1" id="KW-1133">Transmembrane helix</keyword>
<dbReference type="GO" id="GO:0005886">
    <property type="term" value="C:plasma membrane"/>
    <property type="evidence" value="ECO:0007669"/>
    <property type="project" value="TreeGrafter"/>
</dbReference>
<evidence type="ECO:0000313" key="3">
    <source>
        <dbReference type="EMBL" id="MPL85997.1"/>
    </source>
</evidence>
<feature type="transmembrane region" description="Helical" evidence="1">
    <location>
        <begin position="245"/>
        <end position="266"/>
    </location>
</feature>
<feature type="transmembrane region" description="Helical" evidence="1">
    <location>
        <begin position="129"/>
        <end position="153"/>
    </location>
</feature>
<dbReference type="EMBL" id="VSSQ01000215">
    <property type="protein sequence ID" value="MPL85997.1"/>
    <property type="molecule type" value="Genomic_DNA"/>
</dbReference>
<evidence type="ECO:0000256" key="1">
    <source>
        <dbReference type="SAM" id="Phobius"/>
    </source>
</evidence>
<dbReference type="PANTHER" id="PTHR43129:SF1">
    <property type="entry name" value="FOSMIDOMYCIN RESISTANCE PROTEIN"/>
    <property type="match status" value="1"/>
</dbReference>